<dbReference type="Proteomes" id="UP000310158">
    <property type="component" value="Unassembled WGS sequence"/>
</dbReference>
<evidence type="ECO:0000313" key="3">
    <source>
        <dbReference type="Proteomes" id="UP000310158"/>
    </source>
</evidence>
<evidence type="ECO:0000313" key="2">
    <source>
        <dbReference type="EMBL" id="THH06869.1"/>
    </source>
</evidence>
<feature type="coiled-coil region" evidence="1">
    <location>
        <begin position="167"/>
        <end position="194"/>
    </location>
</feature>
<reference evidence="2 3" key="1">
    <citation type="submission" date="2019-02" db="EMBL/GenBank/DDBJ databases">
        <title>Genome sequencing of the rare red list fungi Bondarzewia mesenterica.</title>
        <authorList>
            <person name="Buettner E."/>
            <person name="Kellner H."/>
        </authorList>
    </citation>
    <scope>NUCLEOTIDE SEQUENCE [LARGE SCALE GENOMIC DNA]</scope>
    <source>
        <strain evidence="2 3">DSM 108281</strain>
    </source>
</reference>
<organism evidence="2 3">
    <name type="scientific">Bondarzewia mesenterica</name>
    <dbReference type="NCBI Taxonomy" id="1095465"/>
    <lineage>
        <taxon>Eukaryota</taxon>
        <taxon>Fungi</taxon>
        <taxon>Dikarya</taxon>
        <taxon>Basidiomycota</taxon>
        <taxon>Agaricomycotina</taxon>
        <taxon>Agaricomycetes</taxon>
        <taxon>Russulales</taxon>
        <taxon>Bondarzewiaceae</taxon>
        <taxon>Bondarzewia</taxon>
    </lineage>
</organism>
<protein>
    <submittedName>
        <fullName evidence="2">Uncharacterized protein</fullName>
    </submittedName>
</protein>
<keyword evidence="1" id="KW-0175">Coiled coil</keyword>
<name>A0A4S4L645_9AGAM</name>
<dbReference type="EMBL" id="SGPL01000834">
    <property type="protein sequence ID" value="THH06869.1"/>
    <property type="molecule type" value="Genomic_DNA"/>
</dbReference>
<accession>A0A4S4L645</accession>
<evidence type="ECO:0000256" key="1">
    <source>
        <dbReference type="SAM" id="Coils"/>
    </source>
</evidence>
<keyword evidence="3" id="KW-1185">Reference proteome</keyword>
<comment type="caution">
    <text evidence="2">The sequence shown here is derived from an EMBL/GenBank/DDBJ whole genome shotgun (WGS) entry which is preliminary data.</text>
</comment>
<sequence>MPIQPHSRLAQTIDDDLCKIRNSDSMVLQYDPIDEGLKPYYTRPVNMAASPPSPHLTALQTQAILEPPWSQPGSSENLPVLQDKDDVDSIDNIVSSQLGSSENLPVFQDEDSMDSINNIMSYDPEHTGLPPVDALFKLSKDFPHSLEGAAKMLAIMFSMRDEHLARKRRAKKRIKHVTLQREMWEAELEKAEEEYGWMVKSSGVVTVEHLARKQLAEKATQYVTLRKEMWEAELEAAEKDCGQMIISMGIVIVTLHNRGMPVVMPPLSVSSDEQSDVKEEYD</sequence>
<proteinExistence type="predicted"/>
<dbReference type="AlphaFoldDB" id="A0A4S4L645"/>
<gene>
    <name evidence="2" type="ORF">EW146_g9484</name>
</gene>